<organism evidence="1 2">
    <name type="scientific">Ectothiorhodospira mobilis</name>
    <dbReference type="NCBI Taxonomy" id="195064"/>
    <lineage>
        <taxon>Bacteria</taxon>
        <taxon>Pseudomonadati</taxon>
        <taxon>Pseudomonadota</taxon>
        <taxon>Gammaproteobacteria</taxon>
        <taxon>Chromatiales</taxon>
        <taxon>Ectothiorhodospiraceae</taxon>
        <taxon>Ectothiorhodospira</taxon>
    </lineage>
</organism>
<sequence length="125" mass="13725">MNTGEHHDALLRRIGRTLDQQAGLTPAERARLGRARREALQRPVRRLPLALPELPVGRLALAASLVLTVALGVALGPFPQGPQPLPAALAEPQDWDWLMTADEDPFWVEDLDDPAFLVWAAESQP</sequence>
<name>A0A1I4QRX4_ECTMO</name>
<dbReference type="STRING" id="195064.SAMN05421721_10581"/>
<dbReference type="EMBL" id="FOUO01000005">
    <property type="protein sequence ID" value="SFM42456.1"/>
    <property type="molecule type" value="Genomic_DNA"/>
</dbReference>
<dbReference type="AlphaFoldDB" id="A0A1I4QRX4"/>
<keyword evidence="2" id="KW-1185">Reference proteome</keyword>
<proteinExistence type="predicted"/>
<accession>A0A1I4QRX4</accession>
<protein>
    <submittedName>
        <fullName evidence="1">Uncharacterized protein</fullName>
    </submittedName>
</protein>
<gene>
    <name evidence="1" type="ORF">SAMN05421721_10581</name>
</gene>
<dbReference type="RefSeq" id="WP_090484276.1">
    <property type="nucleotide sequence ID" value="NZ_FOUO01000005.1"/>
</dbReference>
<evidence type="ECO:0000313" key="1">
    <source>
        <dbReference type="EMBL" id="SFM42456.1"/>
    </source>
</evidence>
<evidence type="ECO:0000313" key="2">
    <source>
        <dbReference type="Proteomes" id="UP000199556"/>
    </source>
</evidence>
<dbReference type="Proteomes" id="UP000199556">
    <property type="component" value="Unassembled WGS sequence"/>
</dbReference>
<reference evidence="1 2" key="1">
    <citation type="submission" date="2016-10" db="EMBL/GenBank/DDBJ databases">
        <authorList>
            <person name="de Groot N.N."/>
        </authorList>
    </citation>
    <scope>NUCLEOTIDE SEQUENCE [LARGE SCALE GENOMIC DNA]</scope>
    <source>
        <strain evidence="1 2">DSM 4180</strain>
    </source>
</reference>